<dbReference type="GO" id="GO:0016137">
    <property type="term" value="P:glycoside metabolic process"/>
    <property type="evidence" value="ECO:0007669"/>
    <property type="project" value="UniProtKB-ARBA"/>
</dbReference>
<dbReference type="GO" id="GO:0016757">
    <property type="term" value="F:glycosyltransferase activity"/>
    <property type="evidence" value="ECO:0007669"/>
    <property type="project" value="UniProtKB-KW"/>
</dbReference>
<dbReference type="Proteomes" id="UP000188324">
    <property type="component" value="Chromosome"/>
</dbReference>
<dbReference type="RefSeq" id="WP_077343731.1">
    <property type="nucleotide sequence ID" value="NZ_CP019605.1"/>
</dbReference>
<dbReference type="InterPro" id="IPR003737">
    <property type="entry name" value="GlcNAc_PI_deacetylase-related"/>
</dbReference>
<dbReference type="STRING" id="1610493.RPIT_12515"/>
<dbReference type="Pfam" id="PF00534">
    <property type="entry name" value="Glycos_transf_1"/>
    <property type="match status" value="1"/>
</dbReference>
<dbReference type="PANTHER" id="PTHR12526:SF510">
    <property type="entry name" value="D-INOSITOL 3-PHOSPHATE GLYCOSYLTRANSFERASE"/>
    <property type="match status" value="1"/>
</dbReference>
<dbReference type="Pfam" id="PF13439">
    <property type="entry name" value="Glyco_transf_4"/>
    <property type="match status" value="1"/>
</dbReference>
<sequence>MRVAFISLHTSPAERAGTADAGGMNVLIRALAGALTRNGITVEFFTRRASADTPDTVTLDDGLVIHHISAGPPRPLPKSEIDQHIDEFRSNLGSLDRFDVVHSHHWMSGVAALPLARAAGIPHVMTFHSVAAHPNSPLRDGEPAESPARLDGEVMCATQSTLVLAVSRHEAAVVIGRCQADPERVAIVRPGVDIDLFHPAEPGSTWTPHPDVEPGYLLFAARLQPLKAPDLAIRALGLLPDDERRDLVVAGQASADFADYEAELHRLVDDLGLSDRVTFLPGQDRADFAQLLRHASILLVPSYSETFGLVALEASASGIPTLAAAAGGLTEAICNTHTGLLVPTHEPADWAAALGELLRDPDRSAALGRTGRQRAESMTWDHVAEQTVAAYRRAIASGPVGHVCFVHAHPDDETLASGALIAHLIDEGLHVSVLTATRGEMGGVAPGPLTHLAGTPELERRREAELAGALDSLGVSSHAYLGMAPARVGSEPRRYLDSGMQWLESGLAGPADDVAEDALTSADEAEIVADLVAYLRRVGANLVVSYDDDGGYGHPDHVAMHHASKAAAAELGLPFAALTPDRDNADRWFDLDGYLPRVAEALRHHRTQLTVHDDGATITHSGGQVEAIRTSVGLKGTFPHLP</sequence>
<evidence type="ECO:0000256" key="1">
    <source>
        <dbReference type="ARBA" id="ARBA00022676"/>
    </source>
</evidence>
<dbReference type="EMBL" id="CP019605">
    <property type="protein sequence ID" value="AQP45524.1"/>
    <property type="molecule type" value="Genomic_DNA"/>
</dbReference>
<dbReference type="Pfam" id="PF02585">
    <property type="entry name" value="PIG-L"/>
    <property type="match status" value="1"/>
</dbReference>
<dbReference type="KEGG" id="tfl:RPIT_12515"/>
<dbReference type="PANTHER" id="PTHR12526">
    <property type="entry name" value="GLYCOSYLTRANSFERASE"/>
    <property type="match status" value="1"/>
</dbReference>
<keyword evidence="1" id="KW-0328">Glycosyltransferase</keyword>
<gene>
    <name evidence="4" type="ORF">RPIT_12515</name>
</gene>
<protein>
    <submittedName>
        <fullName evidence="4">Uncharacterized protein</fullName>
    </submittedName>
</protein>
<dbReference type="InterPro" id="IPR028098">
    <property type="entry name" value="Glyco_trans_4-like_N"/>
</dbReference>
<accession>A0A1Q2CHD7</accession>
<keyword evidence="3" id="KW-0862">Zinc</keyword>
<dbReference type="SUPFAM" id="SSF53756">
    <property type="entry name" value="UDP-Glycosyltransferase/glycogen phosphorylase"/>
    <property type="match status" value="1"/>
</dbReference>
<name>A0A1Q2CHD7_9ACTN</name>
<keyword evidence="2" id="KW-0808">Transferase</keyword>
<evidence type="ECO:0000256" key="2">
    <source>
        <dbReference type="ARBA" id="ARBA00022679"/>
    </source>
</evidence>
<dbReference type="InterPro" id="IPR024078">
    <property type="entry name" value="LmbE-like_dom_sf"/>
</dbReference>
<dbReference type="AlphaFoldDB" id="A0A1Q2CHD7"/>
<dbReference type="Gene3D" id="3.40.50.2000">
    <property type="entry name" value="Glycogen Phosphorylase B"/>
    <property type="match status" value="2"/>
</dbReference>
<evidence type="ECO:0000313" key="4">
    <source>
        <dbReference type="EMBL" id="AQP45524.1"/>
    </source>
</evidence>
<organism evidence="4 5">
    <name type="scientific">Tessaracoccus flavus</name>
    <dbReference type="NCBI Taxonomy" id="1610493"/>
    <lineage>
        <taxon>Bacteria</taxon>
        <taxon>Bacillati</taxon>
        <taxon>Actinomycetota</taxon>
        <taxon>Actinomycetes</taxon>
        <taxon>Propionibacteriales</taxon>
        <taxon>Propionibacteriaceae</taxon>
        <taxon>Tessaracoccus</taxon>
    </lineage>
</organism>
<dbReference type="InterPro" id="IPR001296">
    <property type="entry name" value="Glyco_trans_1"/>
</dbReference>
<evidence type="ECO:0000313" key="5">
    <source>
        <dbReference type="Proteomes" id="UP000188324"/>
    </source>
</evidence>
<dbReference type="OrthoDB" id="9810929at2"/>
<keyword evidence="5" id="KW-1185">Reference proteome</keyword>
<dbReference type="Gene3D" id="3.40.50.10320">
    <property type="entry name" value="LmbE-like"/>
    <property type="match status" value="1"/>
</dbReference>
<evidence type="ECO:0000256" key="3">
    <source>
        <dbReference type="ARBA" id="ARBA00022833"/>
    </source>
</evidence>
<proteinExistence type="predicted"/>
<dbReference type="SUPFAM" id="SSF102588">
    <property type="entry name" value="LmbE-like"/>
    <property type="match status" value="1"/>
</dbReference>
<reference evidence="4 5" key="1">
    <citation type="journal article" date="2016" name="Int. J. Syst. Evol. Microbiol.">
        <title>Tessaracoccus flavus sp. nov., isolated from the drainage system of a lindane-producing factory.</title>
        <authorList>
            <person name="Kumari R."/>
            <person name="Singh P."/>
            <person name="Schumann P."/>
            <person name="Lal R."/>
        </authorList>
    </citation>
    <scope>NUCLEOTIDE SEQUENCE [LARGE SCALE GENOMIC DNA]</scope>
    <source>
        <strain evidence="4 5">RP1T</strain>
    </source>
</reference>